<dbReference type="GO" id="GO:0003824">
    <property type="term" value="F:catalytic activity"/>
    <property type="evidence" value="ECO:0007669"/>
    <property type="project" value="InterPro"/>
</dbReference>
<dbReference type="InterPro" id="IPR011146">
    <property type="entry name" value="HIT-like"/>
</dbReference>
<evidence type="ECO:0000313" key="3">
    <source>
        <dbReference type="EMBL" id="GLK73776.1"/>
    </source>
</evidence>
<evidence type="ECO:0000313" key="4">
    <source>
        <dbReference type="Proteomes" id="UP001143370"/>
    </source>
</evidence>
<dbReference type="PANTHER" id="PTHR42997:SF1">
    <property type="entry name" value="AP-4-A PHOSPHORYLASE"/>
    <property type="match status" value="1"/>
</dbReference>
<dbReference type="AlphaFoldDB" id="A0A9W6JCB6"/>
<dbReference type="EMBL" id="BSFJ01000033">
    <property type="protein sequence ID" value="GLK73776.1"/>
    <property type="molecule type" value="Genomic_DNA"/>
</dbReference>
<feature type="short sequence motif" description="Histidine triad motif" evidence="1">
    <location>
        <begin position="109"/>
        <end position="113"/>
    </location>
</feature>
<proteinExistence type="predicted"/>
<dbReference type="InterPro" id="IPR052908">
    <property type="entry name" value="AP-4-A_phosphorylase"/>
</dbReference>
<feature type="domain" description="HIT" evidence="2">
    <location>
        <begin position="16"/>
        <end position="124"/>
    </location>
</feature>
<accession>A0A9W6JCB6</accession>
<organism evidence="3 4">
    <name type="scientific">Ancylobacter dichloromethanicus</name>
    <dbReference type="NCBI Taxonomy" id="518825"/>
    <lineage>
        <taxon>Bacteria</taxon>
        <taxon>Pseudomonadati</taxon>
        <taxon>Pseudomonadota</taxon>
        <taxon>Alphaproteobacteria</taxon>
        <taxon>Hyphomicrobiales</taxon>
        <taxon>Xanthobacteraceae</taxon>
        <taxon>Ancylobacter</taxon>
    </lineage>
</organism>
<protein>
    <submittedName>
        <fullName evidence="3">HIT family protein</fullName>
    </submittedName>
</protein>
<dbReference type="PROSITE" id="PS51084">
    <property type="entry name" value="HIT_2"/>
    <property type="match status" value="1"/>
</dbReference>
<reference evidence="3" key="1">
    <citation type="journal article" date="2014" name="Int. J. Syst. Evol. Microbiol.">
        <title>Complete genome sequence of Corynebacterium casei LMG S-19264T (=DSM 44701T), isolated from a smear-ripened cheese.</title>
        <authorList>
            <consortium name="US DOE Joint Genome Institute (JGI-PGF)"/>
            <person name="Walter F."/>
            <person name="Albersmeier A."/>
            <person name="Kalinowski J."/>
            <person name="Ruckert C."/>
        </authorList>
    </citation>
    <scope>NUCLEOTIDE SEQUENCE</scope>
    <source>
        <strain evidence="3">VKM B-2484</strain>
    </source>
</reference>
<dbReference type="Gene3D" id="3.30.428.10">
    <property type="entry name" value="HIT-like"/>
    <property type="match status" value="1"/>
</dbReference>
<dbReference type="PANTHER" id="PTHR42997">
    <property type="entry name" value="HIT FAMILY HYDROLASE"/>
    <property type="match status" value="1"/>
</dbReference>
<keyword evidence="4" id="KW-1185">Reference proteome</keyword>
<comment type="caution">
    <text evidence="3">The sequence shown here is derived from an EMBL/GenBank/DDBJ whole genome shotgun (WGS) entry which is preliminary data.</text>
</comment>
<name>A0A9W6JCB6_9HYPH</name>
<evidence type="ECO:0000256" key="1">
    <source>
        <dbReference type="PROSITE-ProRule" id="PRU00464"/>
    </source>
</evidence>
<dbReference type="RefSeq" id="WP_213376025.1">
    <property type="nucleotide sequence ID" value="NZ_JBHSUN010000002.1"/>
</dbReference>
<sequence length="139" mass="15199">MTKAKSEPQPASVADAPCVFCSLRDATTIVMRNSLAFAVRDTTPVTALHTLVLPYRHAPTYFDLTEAELAAVNDLIWRLRSDIEKDDASVKGFNVGANVGAVSGQTIFHCHVHLIPRRKGDVQNPVGGVRAVIPDKMRY</sequence>
<dbReference type="SUPFAM" id="SSF54197">
    <property type="entry name" value="HIT-like"/>
    <property type="match status" value="1"/>
</dbReference>
<dbReference type="Pfam" id="PF01230">
    <property type="entry name" value="HIT"/>
    <property type="match status" value="1"/>
</dbReference>
<reference evidence="3" key="2">
    <citation type="submission" date="2023-01" db="EMBL/GenBank/DDBJ databases">
        <authorList>
            <person name="Sun Q."/>
            <person name="Evtushenko L."/>
        </authorList>
    </citation>
    <scope>NUCLEOTIDE SEQUENCE</scope>
    <source>
        <strain evidence="3">VKM B-2484</strain>
    </source>
</reference>
<dbReference type="Proteomes" id="UP001143370">
    <property type="component" value="Unassembled WGS sequence"/>
</dbReference>
<evidence type="ECO:0000259" key="2">
    <source>
        <dbReference type="PROSITE" id="PS51084"/>
    </source>
</evidence>
<dbReference type="InterPro" id="IPR036265">
    <property type="entry name" value="HIT-like_sf"/>
</dbReference>
<gene>
    <name evidence="3" type="ORF">GCM10017643_38940</name>
</gene>